<dbReference type="InterPro" id="IPR012677">
    <property type="entry name" value="Nucleotide-bd_a/b_plait_sf"/>
</dbReference>
<dbReference type="GO" id="GO:0008143">
    <property type="term" value="F:poly(A) binding"/>
    <property type="evidence" value="ECO:0007669"/>
    <property type="project" value="TreeGrafter"/>
</dbReference>
<dbReference type="SUPFAM" id="SSF54928">
    <property type="entry name" value="RNA-binding domain, RBD"/>
    <property type="match status" value="1"/>
</dbReference>
<dbReference type="Gene3D" id="3.30.70.330">
    <property type="match status" value="1"/>
</dbReference>
<comment type="caution">
    <text evidence="5">The sequence shown here is derived from an EMBL/GenBank/DDBJ whole genome shotgun (WGS) entry which is preliminary data.</text>
</comment>
<evidence type="ECO:0000259" key="4">
    <source>
        <dbReference type="PROSITE" id="PS50102"/>
    </source>
</evidence>
<dbReference type="STRING" id="35608.A0A2U1MZH5"/>
<keyword evidence="1 2" id="KW-0694">RNA-binding</keyword>
<dbReference type="PROSITE" id="PS50102">
    <property type="entry name" value="RRM"/>
    <property type="match status" value="1"/>
</dbReference>
<sequence length="192" mass="21201">MFGSALKLNNKDLMGRSVRLELARERGAFTPGSRNEKPYKKCQGTVFVRGFDTKGGLDNVKNALEKHFGNCGEITRTSIPKYNDSGNLRGYAYIDFAERNGFNKALELDQSKVGGKLINVEEARPRDDSSGPRPTPNGDRKEMRGPGKRGRPGSDNRSREPRRPFGPSRPRGPSKPSITTQAKGTKTVFADD</sequence>
<gene>
    <name evidence="5" type="ORF">CTI12_AA193600</name>
</gene>
<feature type="compositionally biased region" description="Basic and acidic residues" evidence="3">
    <location>
        <begin position="152"/>
        <end position="163"/>
    </location>
</feature>
<dbReference type="EMBL" id="PKPP01003985">
    <property type="protein sequence ID" value="PWA66671.1"/>
    <property type="molecule type" value="Genomic_DNA"/>
</dbReference>
<organism evidence="5 6">
    <name type="scientific">Artemisia annua</name>
    <name type="common">Sweet wormwood</name>
    <dbReference type="NCBI Taxonomy" id="35608"/>
    <lineage>
        <taxon>Eukaryota</taxon>
        <taxon>Viridiplantae</taxon>
        <taxon>Streptophyta</taxon>
        <taxon>Embryophyta</taxon>
        <taxon>Tracheophyta</taxon>
        <taxon>Spermatophyta</taxon>
        <taxon>Magnoliopsida</taxon>
        <taxon>eudicotyledons</taxon>
        <taxon>Gunneridae</taxon>
        <taxon>Pentapetalae</taxon>
        <taxon>asterids</taxon>
        <taxon>campanulids</taxon>
        <taxon>Asterales</taxon>
        <taxon>Asteraceae</taxon>
        <taxon>Asteroideae</taxon>
        <taxon>Anthemideae</taxon>
        <taxon>Artemisiinae</taxon>
        <taxon>Artemisia</taxon>
    </lineage>
</organism>
<feature type="region of interest" description="Disordered" evidence="3">
    <location>
        <begin position="117"/>
        <end position="192"/>
    </location>
</feature>
<feature type="compositionally biased region" description="Low complexity" evidence="3">
    <location>
        <begin position="165"/>
        <end position="177"/>
    </location>
</feature>
<protein>
    <submittedName>
        <fullName evidence="5">Nucleotide-binding, alpha-beta plait</fullName>
    </submittedName>
</protein>
<evidence type="ECO:0000256" key="1">
    <source>
        <dbReference type="ARBA" id="ARBA00022884"/>
    </source>
</evidence>
<evidence type="ECO:0000313" key="6">
    <source>
        <dbReference type="Proteomes" id="UP000245207"/>
    </source>
</evidence>
<feature type="compositionally biased region" description="Basic and acidic residues" evidence="3">
    <location>
        <begin position="119"/>
        <end position="130"/>
    </location>
</feature>
<evidence type="ECO:0000256" key="2">
    <source>
        <dbReference type="PROSITE-ProRule" id="PRU00176"/>
    </source>
</evidence>
<proteinExistence type="predicted"/>
<dbReference type="PANTHER" id="PTHR23236:SF22">
    <property type="entry name" value="OS02G0757900 PROTEIN"/>
    <property type="match status" value="1"/>
</dbReference>
<keyword evidence="6" id="KW-1185">Reference proteome</keyword>
<feature type="domain" description="RRM" evidence="4">
    <location>
        <begin position="44"/>
        <end position="125"/>
    </location>
</feature>
<reference evidence="5 6" key="1">
    <citation type="journal article" date="2018" name="Mol. Plant">
        <title>The genome of Artemisia annua provides insight into the evolution of Asteraceae family and artemisinin biosynthesis.</title>
        <authorList>
            <person name="Shen Q."/>
            <person name="Zhang L."/>
            <person name="Liao Z."/>
            <person name="Wang S."/>
            <person name="Yan T."/>
            <person name="Shi P."/>
            <person name="Liu M."/>
            <person name="Fu X."/>
            <person name="Pan Q."/>
            <person name="Wang Y."/>
            <person name="Lv Z."/>
            <person name="Lu X."/>
            <person name="Zhang F."/>
            <person name="Jiang W."/>
            <person name="Ma Y."/>
            <person name="Chen M."/>
            <person name="Hao X."/>
            <person name="Li L."/>
            <person name="Tang Y."/>
            <person name="Lv G."/>
            <person name="Zhou Y."/>
            <person name="Sun X."/>
            <person name="Brodelius P.E."/>
            <person name="Rose J.K.C."/>
            <person name="Tang K."/>
        </authorList>
    </citation>
    <scope>NUCLEOTIDE SEQUENCE [LARGE SCALE GENOMIC DNA]</scope>
    <source>
        <strain evidence="6">cv. Huhao1</strain>
        <tissue evidence="5">Leaf</tissue>
    </source>
</reference>
<dbReference type="InterPro" id="IPR000504">
    <property type="entry name" value="RRM_dom"/>
</dbReference>
<dbReference type="OrthoDB" id="439808at2759"/>
<evidence type="ECO:0000256" key="3">
    <source>
        <dbReference type="SAM" id="MobiDB-lite"/>
    </source>
</evidence>
<dbReference type="InterPro" id="IPR035979">
    <property type="entry name" value="RBD_domain_sf"/>
</dbReference>
<dbReference type="SMART" id="SM00360">
    <property type="entry name" value="RRM"/>
    <property type="match status" value="1"/>
</dbReference>
<dbReference type="Proteomes" id="UP000245207">
    <property type="component" value="Unassembled WGS sequence"/>
</dbReference>
<dbReference type="Pfam" id="PF00076">
    <property type="entry name" value="RRM_1"/>
    <property type="match status" value="1"/>
</dbReference>
<dbReference type="AlphaFoldDB" id="A0A2U1MZH5"/>
<accession>A0A2U1MZH5</accession>
<name>A0A2U1MZH5_ARTAN</name>
<evidence type="ECO:0000313" key="5">
    <source>
        <dbReference type="EMBL" id="PWA66671.1"/>
    </source>
</evidence>
<dbReference type="PANTHER" id="PTHR23236">
    <property type="entry name" value="EUKARYOTIC TRANSLATION INITIATION FACTOR 4B/4H"/>
    <property type="match status" value="1"/>
</dbReference>